<proteinExistence type="predicted"/>
<name>A0AAP0EGQ5_9MAGN</name>
<reference evidence="2 3" key="1">
    <citation type="submission" date="2024-01" db="EMBL/GenBank/DDBJ databases">
        <title>Genome assemblies of Stephania.</title>
        <authorList>
            <person name="Yang L."/>
        </authorList>
    </citation>
    <scope>NUCLEOTIDE SEQUENCE [LARGE SCALE GENOMIC DNA]</scope>
    <source>
        <strain evidence="2">YNDBR</strain>
        <tissue evidence="2">Leaf</tissue>
    </source>
</reference>
<dbReference type="AlphaFoldDB" id="A0AAP0EGQ5"/>
<keyword evidence="3" id="KW-1185">Reference proteome</keyword>
<protein>
    <submittedName>
        <fullName evidence="2">Uncharacterized protein</fullName>
    </submittedName>
</protein>
<accession>A0AAP0EGQ5</accession>
<dbReference type="Proteomes" id="UP001420932">
    <property type="component" value="Unassembled WGS sequence"/>
</dbReference>
<comment type="caution">
    <text evidence="2">The sequence shown here is derived from an EMBL/GenBank/DDBJ whole genome shotgun (WGS) entry which is preliminary data.</text>
</comment>
<feature type="compositionally biased region" description="Basic and acidic residues" evidence="1">
    <location>
        <begin position="1"/>
        <end position="21"/>
    </location>
</feature>
<gene>
    <name evidence="2" type="ORF">Syun_028086</name>
</gene>
<dbReference type="EMBL" id="JBBNAF010000012">
    <property type="protein sequence ID" value="KAK9093175.1"/>
    <property type="molecule type" value="Genomic_DNA"/>
</dbReference>
<evidence type="ECO:0000313" key="3">
    <source>
        <dbReference type="Proteomes" id="UP001420932"/>
    </source>
</evidence>
<feature type="compositionally biased region" description="Low complexity" evidence="1">
    <location>
        <begin position="34"/>
        <end position="56"/>
    </location>
</feature>
<evidence type="ECO:0000313" key="2">
    <source>
        <dbReference type="EMBL" id="KAK9093175.1"/>
    </source>
</evidence>
<evidence type="ECO:0000256" key="1">
    <source>
        <dbReference type="SAM" id="MobiDB-lite"/>
    </source>
</evidence>
<feature type="region of interest" description="Disordered" evidence="1">
    <location>
        <begin position="1"/>
        <end position="64"/>
    </location>
</feature>
<sequence>MKIRSEGKTKVIEKREGRGEEEIGEPEAARRRPAAAPASSGGPAAAPARGGVASSRVDGCGRAK</sequence>
<organism evidence="2 3">
    <name type="scientific">Stephania yunnanensis</name>
    <dbReference type="NCBI Taxonomy" id="152371"/>
    <lineage>
        <taxon>Eukaryota</taxon>
        <taxon>Viridiplantae</taxon>
        <taxon>Streptophyta</taxon>
        <taxon>Embryophyta</taxon>
        <taxon>Tracheophyta</taxon>
        <taxon>Spermatophyta</taxon>
        <taxon>Magnoliopsida</taxon>
        <taxon>Ranunculales</taxon>
        <taxon>Menispermaceae</taxon>
        <taxon>Menispermoideae</taxon>
        <taxon>Cissampelideae</taxon>
        <taxon>Stephania</taxon>
    </lineage>
</organism>